<name>A0A0S4TTG4_RALSL</name>
<dbReference type="AlphaFoldDB" id="A0A0S4TTG4"/>
<comment type="similarity">
    <text evidence="1">Belongs to the LysR transcriptional regulatory family.</text>
</comment>
<sequence length="85" mass="9308">MAMQAAIDGQGVALGQGLLVEYDIAAGRLVRPLATEASLRLSYYLIHPHQATEHPGFALFRQWLIDELARGSGRGRHPQAPVEVF</sequence>
<dbReference type="Gene3D" id="3.40.190.10">
    <property type="entry name" value="Periplasmic binding protein-like II"/>
    <property type="match status" value="2"/>
</dbReference>
<dbReference type="InterPro" id="IPR005119">
    <property type="entry name" value="LysR_subst-bd"/>
</dbReference>
<dbReference type="GO" id="GO:0006351">
    <property type="term" value="P:DNA-templated transcription"/>
    <property type="evidence" value="ECO:0007669"/>
    <property type="project" value="TreeGrafter"/>
</dbReference>
<accession>A0A0S4TTG4</accession>
<dbReference type="EMBL" id="LN899819">
    <property type="protein sequence ID" value="CUV13025.1"/>
    <property type="molecule type" value="Genomic_DNA"/>
</dbReference>
<dbReference type="GO" id="GO:0003700">
    <property type="term" value="F:DNA-binding transcription factor activity"/>
    <property type="evidence" value="ECO:0007669"/>
    <property type="project" value="TreeGrafter"/>
</dbReference>
<dbReference type="InterPro" id="IPR058163">
    <property type="entry name" value="LysR-type_TF_proteobact-type"/>
</dbReference>
<protein>
    <submittedName>
        <fullName evidence="3">HTH-type transcriptional regulator PerR</fullName>
    </submittedName>
</protein>
<evidence type="ECO:0000259" key="2">
    <source>
        <dbReference type="Pfam" id="PF03466"/>
    </source>
</evidence>
<dbReference type="Pfam" id="PF03466">
    <property type="entry name" value="LysR_substrate"/>
    <property type="match status" value="1"/>
</dbReference>
<proteinExistence type="inferred from homology"/>
<feature type="domain" description="LysR substrate-binding" evidence="2">
    <location>
        <begin position="2"/>
        <end position="68"/>
    </location>
</feature>
<reference evidence="3" key="1">
    <citation type="submission" date="2015-10" db="EMBL/GenBank/DDBJ databases">
        <authorList>
            <person name="Gilbert D.G."/>
        </authorList>
    </citation>
    <scope>NUCLEOTIDE SEQUENCE</scope>
    <source>
        <strain evidence="3">Phyl III-seqv23</strain>
    </source>
</reference>
<evidence type="ECO:0000256" key="1">
    <source>
        <dbReference type="ARBA" id="ARBA00009437"/>
    </source>
</evidence>
<dbReference type="PANTHER" id="PTHR30537">
    <property type="entry name" value="HTH-TYPE TRANSCRIPTIONAL REGULATOR"/>
    <property type="match status" value="1"/>
</dbReference>
<dbReference type="PANTHER" id="PTHR30537:SF5">
    <property type="entry name" value="HTH-TYPE TRANSCRIPTIONAL ACTIVATOR TTDR-RELATED"/>
    <property type="match status" value="1"/>
</dbReference>
<dbReference type="SUPFAM" id="SSF53850">
    <property type="entry name" value="Periplasmic binding protein-like II"/>
    <property type="match status" value="1"/>
</dbReference>
<gene>
    <name evidence="3" type="ORF">RUN39_v1_490096</name>
</gene>
<dbReference type="GO" id="GO:0043565">
    <property type="term" value="F:sequence-specific DNA binding"/>
    <property type="evidence" value="ECO:0007669"/>
    <property type="project" value="TreeGrafter"/>
</dbReference>
<evidence type="ECO:0000313" key="3">
    <source>
        <dbReference type="EMBL" id="CUV13025.1"/>
    </source>
</evidence>
<organism evidence="3">
    <name type="scientific">Ralstonia solanacearum</name>
    <name type="common">Pseudomonas solanacearum</name>
    <dbReference type="NCBI Taxonomy" id="305"/>
    <lineage>
        <taxon>Bacteria</taxon>
        <taxon>Pseudomonadati</taxon>
        <taxon>Pseudomonadota</taxon>
        <taxon>Betaproteobacteria</taxon>
        <taxon>Burkholderiales</taxon>
        <taxon>Burkholderiaceae</taxon>
        <taxon>Ralstonia</taxon>
        <taxon>Ralstonia solanacearum species complex</taxon>
    </lineage>
</organism>